<gene>
    <name evidence="2" type="ORF">COW47_01155</name>
</gene>
<feature type="transmembrane region" description="Helical" evidence="1">
    <location>
        <begin position="130"/>
        <end position="157"/>
    </location>
</feature>
<keyword evidence="1" id="KW-1133">Transmembrane helix</keyword>
<dbReference type="InterPro" id="IPR008910">
    <property type="entry name" value="MSC_TM_helix"/>
</dbReference>
<reference evidence="3" key="1">
    <citation type="submission" date="2017-09" db="EMBL/GenBank/DDBJ databases">
        <title>Depth-based differentiation of microbial function through sediment-hosted aquifers and enrichment of novel symbionts in the deep terrestrial subsurface.</title>
        <authorList>
            <person name="Probst A.J."/>
            <person name="Ladd B."/>
            <person name="Jarett J.K."/>
            <person name="Geller-Mcgrath D.E."/>
            <person name="Sieber C.M.K."/>
            <person name="Emerson J.B."/>
            <person name="Anantharaman K."/>
            <person name="Thomas B.C."/>
            <person name="Malmstrom R."/>
            <person name="Stieglmeier M."/>
            <person name="Klingl A."/>
            <person name="Woyke T."/>
            <person name="Ryan C.M."/>
            <person name="Banfield J.F."/>
        </authorList>
    </citation>
    <scope>NUCLEOTIDE SEQUENCE [LARGE SCALE GENOMIC DNA]</scope>
</reference>
<name>A0A2H9MNX8_HUBC1</name>
<organism evidence="2 3">
    <name type="scientific">Huberarchaeum crystalense</name>
    <dbReference type="NCBI Taxonomy" id="2014257"/>
    <lineage>
        <taxon>Archaea</taxon>
        <taxon>Candidatus Huberarchaeota</taxon>
        <taxon>Candidatus Huberarchaeia</taxon>
        <taxon>Candidatus Huberarchaeales</taxon>
        <taxon>Candidatus Huberarchaeaceae</taxon>
        <taxon>Candidatus Huberarchaeum</taxon>
    </lineage>
</organism>
<feature type="transmembrane region" description="Helical" evidence="1">
    <location>
        <begin position="169"/>
        <end position="190"/>
    </location>
</feature>
<evidence type="ECO:0000256" key="1">
    <source>
        <dbReference type="SAM" id="Phobius"/>
    </source>
</evidence>
<sequence length="220" mass="24338">MAVETIVNHLYPILIAILVLVVGVIVAKIIRKVIKSILKKANIEKKIADSPVGNTLGDYSPIKFFVNILYVYLLLIVVLQAVSFAKLDMLSHFITNIANLFPIFIYGVILIIVGLFVGEYVAYYTRRAPFLFAGLVANIVKYIILFFFLIMALPHFMIDPSLITDTFKIILMAFAVAFALGLGLAIGLGAKDTVAEILKSKKESILKSVNSAEEKIKSKK</sequence>
<evidence type="ECO:0000313" key="3">
    <source>
        <dbReference type="Proteomes" id="UP000228989"/>
    </source>
</evidence>
<dbReference type="EMBL" id="PFFF01000028">
    <property type="protein sequence ID" value="PIV89734.1"/>
    <property type="molecule type" value="Genomic_DNA"/>
</dbReference>
<keyword evidence="1" id="KW-0812">Transmembrane</keyword>
<evidence type="ECO:0000313" key="2">
    <source>
        <dbReference type="EMBL" id="PIV89734.1"/>
    </source>
</evidence>
<keyword evidence="1" id="KW-0472">Membrane</keyword>
<feature type="transmembrane region" description="Helical" evidence="1">
    <location>
        <begin position="6"/>
        <end position="30"/>
    </location>
</feature>
<feature type="transmembrane region" description="Helical" evidence="1">
    <location>
        <begin position="64"/>
        <end position="85"/>
    </location>
</feature>
<feature type="transmembrane region" description="Helical" evidence="1">
    <location>
        <begin position="97"/>
        <end position="118"/>
    </location>
</feature>
<comment type="caution">
    <text evidence="2">The sequence shown here is derived from an EMBL/GenBank/DDBJ whole genome shotgun (WGS) entry which is preliminary data.</text>
</comment>
<accession>A0A2H9MNX8</accession>
<protein>
    <submittedName>
        <fullName evidence="2">Uncharacterized protein</fullName>
    </submittedName>
</protein>
<dbReference type="AlphaFoldDB" id="A0A2H9MNX8"/>
<proteinExistence type="predicted"/>
<dbReference type="Pfam" id="PF05552">
    <property type="entry name" value="MS_channel_1st_1"/>
    <property type="match status" value="1"/>
</dbReference>
<dbReference type="Gene3D" id="1.10.287.1260">
    <property type="match status" value="1"/>
</dbReference>
<dbReference type="Proteomes" id="UP000228989">
    <property type="component" value="Unassembled WGS sequence"/>
</dbReference>